<dbReference type="InterPro" id="IPR044770">
    <property type="entry name" value="MFS_spinster-like"/>
</dbReference>
<evidence type="ECO:0000256" key="6">
    <source>
        <dbReference type="ARBA" id="ARBA00024338"/>
    </source>
</evidence>
<dbReference type="Gene3D" id="1.20.1250.20">
    <property type="entry name" value="MFS general substrate transporter like domains"/>
    <property type="match status" value="1"/>
</dbReference>
<dbReference type="SUPFAM" id="SSF103473">
    <property type="entry name" value="MFS general substrate transporter"/>
    <property type="match status" value="1"/>
</dbReference>
<keyword evidence="2" id="KW-0813">Transport</keyword>
<dbReference type="OrthoDB" id="6770063at2759"/>
<dbReference type="Gramene" id="Manes.10G091400.1.v8.1">
    <property type="protein sequence ID" value="Manes.10G091400.1.v8.1.CDS"/>
    <property type="gene ID" value="Manes.10G091400.v8.1"/>
</dbReference>
<dbReference type="InterPro" id="IPR036259">
    <property type="entry name" value="MFS_trans_sf"/>
</dbReference>
<evidence type="ECO:0000256" key="3">
    <source>
        <dbReference type="ARBA" id="ARBA00022692"/>
    </source>
</evidence>
<accession>A0A2C9V689</accession>
<keyword evidence="4 8" id="KW-1133">Transmembrane helix</keyword>
<dbReference type="STRING" id="3983.A0A2C9V689"/>
<evidence type="ECO:0000256" key="7">
    <source>
        <dbReference type="SAM" id="MobiDB-lite"/>
    </source>
</evidence>
<feature type="region of interest" description="Disordered" evidence="7">
    <location>
        <begin position="520"/>
        <end position="539"/>
    </location>
</feature>
<feature type="compositionally biased region" description="Basic and acidic residues" evidence="7">
    <location>
        <begin position="1"/>
        <end position="10"/>
    </location>
</feature>
<name>A0A2C9V689_MANES</name>
<reference evidence="11" key="1">
    <citation type="journal article" date="2016" name="Nat. Biotechnol.">
        <title>Sequencing wild and cultivated cassava and related species reveals extensive interspecific hybridization and genetic diversity.</title>
        <authorList>
            <person name="Bredeson J.V."/>
            <person name="Lyons J.B."/>
            <person name="Prochnik S.E."/>
            <person name="Wu G.A."/>
            <person name="Ha C.M."/>
            <person name="Edsinger-Gonzales E."/>
            <person name="Grimwood J."/>
            <person name="Schmutz J."/>
            <person name="Rabbi I.Y."/>
            <person name="Egesi C."/>
            <person name="Nauluvula P."/>
            <person name="Lebot V."/>
            <person name="Ndunguru J."/>
            <person name="Mkamilo G."/>
            <person name="Bart R.S."/>
            <person name="Setter T.L."/>
            <person name="Gleadow R.M."/>
            <person name="Kulakow P."/>
            <person name="Ferguson M.E."/>
            <person name="Rounsley S."/>
            <person name="Rokhsar D.S."/>
        </authorList>
    </citation>
    <scope>NUCLEOTIDE SEQUENCE [LARGE SCALE GENOMIC DNA]</scope>
    <source>
        <strain evidence="11">cv. AM560-2</strain>
    </source>
</reference>
<feature type="transmembrane region" description="Helical" evidence="8">
    <location>
        <begin position="408"/>
        <end position="428"/>
    </location>
</feature>
<feature type="transmembrane region" description="Helical" evidence="8">
    <location>
        <begin position="216"/>
        <end position="235"/>
    </location>
</feature>
<dbReference type="GO" id="GO:0022857">
    <property type="term" value="F:transmembrane transporter activity"/>
    <property type="evidence" value="ECO:0000318"/>
    <property type="project" value="GO_Central"/>
</dbReference>
<gene>
    <name evidence="10" type="ORF">MANES_10G091400v8</name>
</gene>
<dbReference type="PROSITE" id="PS50850">
    <property type="entry name" value="MFS"/>
    <property type="match status" value="1"/>
</dbReference>
<protein>
    <recommendedName>
        <fullName evidence="9">Major facilitator superfamily (MFS) profile domain-containing protein</fullName>
    </recommendedName>
</protein>
<proteinExistence type="inferred from homology"/>
<dbReference type="AlphaFoldDB" id="A0A2C9V689"/>
<feature type="transmembrane region" description="Helical" evidence="8">
    <location>
        <begin position="384"/>
        <end position="402"/>
    </location>
</feature>
<dbReference type="Pfam" id="PF07690">
    <property type="entry name" value="MFS_1"/>
    <property type="match status" value="1"/>
</dbReference>
<dbReference type="InterPro" id="IPR011701">
    <property type="entry name" value="MFS"/>
</dbReference>
<organism evidence="10 11">
    <name type="scientific">Manihot esculenta</name>
    <name type="common">Cassava</name>
    <name type="synonym">Jatropha manihot</name>
    <dbReference type="NCBI Taxonomy" id="3983"/>
    <lineage>
        <taxon>Eukaryota</taxon>
        <taxon>Viridiplantae</taxon>
        <taxon>Streptophyta</taxon>
        <taxon>Embryophyta</taxon>
        <taxon>Tracheophyta</taxon>
        <taxon>Spermatophyta</taxon>
        <taxon>Magnoliopsida</taxon>
        <taxon>eudicotyledons</taxon>
        <taxon>Gunneridae</taxon>
        <taxon>Pentapetalae</taxon>
        <taxon>rosids</taxon>
        <taxon>fabids</taxon>
        <taxon>Malpighiales</taxon>
        <taxon>Euphorbiaceae</taxon>
        <taxon>Crotonoideae</taxon>
        <taxon>Manihoteae</taxon>
        <taxon>Manihot</taxon>
    </lineage>
</organism>
<evidence type="ECO:0000256" key="2">
    <source>
        <dbReference type="ARBA" id="ARBA00022448"/>
    </source>
</evidence>
<keyword evidence="5 8" id="KW-0472">Membrane</keyword>
<keyword evidence="3 8" id="KW-0812">Transmembrane</keyword>
<evidence type="ECO:0000259" key="9">
    <source>
        <dbReference type="PROSITE" id="PS50850"/>
    </source>
</evidence>
<feature type="compositionally biased region" description="Polar residues" evidence="7">
    <location>
        <begin position="11"/>
        <end position="29"/>
    </location>
</feature>
<sequence>MAQEEAKDTKPSTSEKPNPSTETQMATSSASLSVPAPSWFTPKRLLVIFCVINLINYVDRGAIASNGVNGSRRTCTKSGTCTSGSGIQGDFNLNNFEDGVLSSAFMVGLLLASPIFASLAKSFNPFRLIGVGLSVWTVAVIGCGCSFDFWSITICRMLVGFGEASFISLAAPFIDDNAPVAQKTAWLAIFYMCIPTGYAVGYVYGGLVGGHFNWRWAFWGEAILMFPFVVLGYVIKPLQLKGFAPAESQKALTSVETAVSEDQEIAAGKDSTSSDKEELDDKSSKQSCISRYASNSSNQVSRFMKDMKALLVEKVYVVNVLGYIAYNFVIGAYSYWGPKAGYNIYNMTNADMIFGGITIICGIFGTLAGGFVLDRISSTIPNAFKLLSVATFLGAIFCFAAFCFKSMYAFLAFFAIGELLVFATQGPVNYVCLHCVKPSLRPLSMAMSTVAIHLFGDVPSSPLVGILQDSINNWRETALILTSILFLAAAIWFIGIFIRSVDRFNEESAHQTVLTDGVNTTPLLEGESKTAGTTTSAEP</sequence>
<evidence type="ECO:0000256" key="5">
    <source>
        <dbReference type="ARBA" id="ARBA00023136"/>
    </source>
</evidence>
<comment type="subcellular location">
    <subcellularLocation>
        <location evidence="1">Membrane</location>
        <topology evidence="1">Multi-pass membrane protein</topology>
    </subcellularLocation>
</comment>
<dbReference type="Proteomes" id="UP000091857">
    <property type="component" value="Chromosome 10"/>
</dbReference>
<feature type="transmembrane region" description="Helical" evidence="8">
    <location>
        <begin position="478"/>
        <end position="498"/>
    </location>
</feature>
<feature type="compositionally biased region" description="Basic and acidic residues" evidence="7">
    <location>
        <begin position="272"/>
        <end position="284"/>
    </location>
</feature>
<comment type="caution">
    <text evidence="10">The sequence shown here is derived from an EMBL/GenBank/DDBJ whole genome shotgun (WGS) entry which is preliminary data.</text>
</comment>
<feature type="transmembrane region" description="Helical" evidence="8">
    <location>
        <begin position="100"/>
        <end position="119"/>
    </location>
</feature>
<evidence type="ECO:0000256" key="8">
    <source>
        <dbReference type="SAM" id="Phobius"/>
    </source>
</evidence>
<evidence type="ECO:0000313" key="11">
    <source>
        <dbReference type="Proteomes" id="UP000091857"/>
    </source>
</evidence>
<dbReference type="PANTHER" id="PTHR23505">
    <property type="entry name" value="SPINSTER"/>
    <property type="match status" value="1"/>
</dbReference>
<evidence type="ECO:0000256" key="4">
    <source>
        <dbReference type="ARBA" id="ARBA00022989"/>
    </source>
</evidence>
<dbReference type="PANTHER" id="PTHR23505:SF83">
    <property type="entry name" value="SPHINGOLIPID TRANSPORTER SPINSTER HOMOLOG 2-RELATED"/>
    <property type="match status" value="1"/>
</dbReference>
<keyword evidence="11" id="KW-1185">Reference proteome</keyword>
<comment type="similarity">
    <text evidence="6">Belongs to the major facilitator superfamily. Spinster (TC 2.A.1.49) family.</text>
</comment>
<feature type="region of interest" description="Disordered" evidence="7">
    <location>
        <begin position="263"/>
        <end position="285"/>
    </location>
</feature>
<dbReference type="EMBL" id="CM004396">
    <property type="protein sequence ID" value="OAY39394.1"/>
    <property type="molecule type" value="Genomic_DNA"/>
</dbReference>
<feature type="transmembrane region" description="Helical" evidence="8">
    <location>
        <begin position="315"/>
        <end position="336"/>
    </location>
</feature>
<evidence type="ECO:0000256" key="1">
    <source>
        <dbReference type="ARBA" id="ARBA00004141"/>
    </source>
</evidence>
<feature type="compositionally biased region" description="Polar residues" evidence="7">
    <location>
        <begin position="530"/>
        <end position="539"/>
    </location>
</feature>
<evidence type="ECO:0000313" key="10">
    <source>
        <dbReference type="EMBL" id="OAY39394.1"/>
    </source>
</evidence>
<feature type="region of interest" description="Disordered" evidence="7">
    <location>
        <begin position="1"/>
        <end position="29"/>
    </location>
</feature>
<feature type="domain" description="Major facilitator superfamily (MFS) profile" evidence="9">
    <location>
        <begin position="45"/>
        <end position="501"/>
    </location>
</feature>
<feature type="transmembrane region" description="Helical" evidence="8">
    <location>
        <begin position="352"/>
        <end position="372"/>
    </location>
</feature>
<dbReference type="OMA" id="YICAAGL"/>
<dbReference type="GO" id="GO:0016020">
    <property type="term" value="C:membrane"/>
    <property type="evidence" value="ECO:0000318"/>
    <property type="project" value="GO_Central"/>
</dbReference>
<dbReference type="InterPro" id="IPR020846">
    <property type="entry name" value="MFS_dom"/>
</dbReference>
<dbReference type="CDD" id="cd17328">
    <property type="entry name" value="MFS_spinster_like"/>
    <property type="match status" value="1"/>
</dbReference>
<feature type="transmembrane region" description="Helical" evidence="8">
    <location>
        <begin position="186"/>
        <end position="204"/>
    </location>
</feature>
<feature type="transmembrane region" description="Helical" evidence="8">
    <location>
        <begin position="126"/>
        <end position="150"/>
    </location>
</feature>